<accession>A0A4Z0V4F6</accession>
<dbReference type="PANTHER" id="PTHR46191:SF2">
    <property type="entry name" value="HALOACID DEHALOGENASE-LIKE HYDROLASE DOMAIN-CONTAINING PROTEIN 3"/>
    <property type="match status" value="1"/>
</dbReference>
<dbReference type="RefSeq" id="WP_135471063.1">
    <property type="nucleotide sequence ID" value="NZ_CASGTF010000002.1"/>
</dbReference>
<dbReference type="Proteomes" id="UP000297635">
    <property type="component" value="Unassembled WGS sequence"/>
</dbReference>
<keyword evidence="1" id="KW-0378">Hydrolase</keyword>
<proteinExistence type="predicted"/>
<dbReference type="EMBL" id="SJSA01000001">
    <property type="protein sequence ID" value="TGG40046.1"/>
    <property type="molecule type" value="Genomic_DNA"/>
</dbReference>
<dbReference type="InterPro" id="IPR006439">
    <property type="entry name" value="HAD-SF_hydro_IA"/>
</dbReference>
<sequence>MSDINGIIFDYGGTIDSRGDHWSEVIYRAYETEGADIDRDNFRKAYVYAERALEGSGIITPNDDFLMSMRKKVSLQFRYLGIDAPYLSDAIAMRCYECSRECVTDARTALAYLAQSYPLGIVSNFYGNLRSVLRDFGILHLFRTVTDSTEAGIRKPDPEIFLKGIADMEGSDMLAAGLAAPKYMVVGDSVKNDILPADSIGCVTVLLPGTPWDADKPQPRLPDRTITIRSLNELPDILLHL</sequence>
<dbReference type="NCBIfam" id="TIGR01549">
    <property type="entry name" value="HAD-SF-IA-v1"/>
    <property type="match status" value="1"/>
</dbReference>
<comment type="caution">
    <text evidence="1">The sequence shown here is derived from an EMBL/GenBank/DDBJ whole genome shotgun (WGS) entry which is preliminary data.</text>
</comment>
<dbReference type="PANTHER" id="PTHR46191">
    <property type="match status" value="1"/>
</dbReference>
<protein>
    <submittedName>
        <fullName evidence="1">HAD family hydrolase</fullName>
    </submittedName>
</protein>
<reference evidence="1 2" key="1">
    <citation type="submission" date="2019-02" db="EMBL/GenBank/DDBJ databases">
        <title>Isolation and identification of novel species under the genus Muribaculum.</title>
        <authorList>
            <person name="Miyake S."/>
            <person name="Ding Y."/>
            <person name="Low A."/>
            <person name="Soh M."/>
            <person name="Seedorf H."/>
        </authorList>
    </citation>
    <scope>NUCLEOTIDE SEQUENCE [LARGE SCALE GENOMIC DNA]</scope>
    <source>
        <strain evidence="1 2">TLL-A3</strain>
    </source>
</reference>
<dbReference type="AlphaFoldDB" id="A0A4Z0V4F6"/>
<dbReference type="GeneID" id="82149099"/>
<gene>
    <name evidence="1" type="ORF">EZ315_04780</name>
</gene>
<dbReference type="SFLD" id="SFLDG01129">
    <property type="entry name" value="C1.5:_HAD__Beta-PGM__Phosphata"/>
    <property type="match status" value="1"/>
</dbReference>
<dbReference type="Gene3D" id="3.40.50.1000">
    <property type="entry name" value="HAD superfamily/HAD-like"/>
    <property type="match status" value="1"/>
</dbReference>
<dbReference type="Pfam" id="PF00702">
    <property type="entry name" value="Hydrolase"/>
    <property type="match status" value="1"/>
</dbReference>
<evidence type="ECO:0000313" key="1">
    <source>
        <dbReference type="EMBL" id="TGG40046.1"/>
    </source>
</evidence>
<dbReference type="InterPro" id="IPR023214">
    <property type="entry name" value="HAD_sf"/>
</dbReference>
<evidence type="ECO:0000313" key="2">
    <source>
        <dbReference type="Proteomes" id="UP000297635"/>
    </source>
</evidence>
<name>A0A4Z0V4F6_9BACT</name>
<dbReference type="SUPFAM" id="SSF56784">
    <property type="entry name" value="HAD-like"/>
    <property type="match status" value="1"/>
</dbReference>
<dbReference type="InterPro" id="IPR036412">
    <property type="entry name" value="HAD-like_sf"/>
</dbReference>
<organism evidence="1 2">
    <name type="scientific">Duncaniella freteri</name>
    <dbReference type="NCBI Taxonomy" id="2530391"/>
    <lineage>
        <taxon>Bacteria</taxon>
        <taxon>Pseudomonadati</taxon>
        <taxon>Bacteroidota</taxon>
        <taxon>Bacteroidia</taxon>
        <taxon>Bacteroidales</taxon>
        <taxon>Muribaculaceae</taxon>
        <taxon>Duncaniella</taxon>
    </lineage>
</organism>
<dbReference type="InterPro" id="IPR051828">
    <property type="entry name" value="HAD-like_hydrolase_domain"/>
</dbReference>
<dbReference type="SFLD" id="SFLDS00003">
    <property type="entry name" value="Haloacid_Dehalogenase"/>
    <property type="match status" value="1"/>
</dbReference>
<keyword evidence="2" id="KW-1185">Reference proteome</keyword>
<dbReference type="GO" id="GO:0016787">
    <property type="term" value="F:hydrolase activity"/>
    <property type="evidence" value="ECO:0007669"/>
    <property type="project" value="UniProtKB-KW"/>
</dbReference>